<dbReference type="SUPFAM" id="SSF56672">
    <property type="entry name" value="DNA/RNA polymerases"/>
    <property type="match status" value="1"/>
</dbReference>
<evidence type="ECO:0000313" key="4">
    <source>
        <dbReference type="Proteomes" id="UP001371456"/>
    </source>
</evidence>
<dbReference type="Pfam" id="PF13456">
    <property type="entry name" value="RVT_3"/>
    <property type="match status" value="1"/>
</dbReference>
<gene>
    <name evidence="3" type="ORF">RDI58_000916</name>
</gene>
<dbReference type="PANTHER" id="PTHR33116">
    <property type="entry name" value="REVERSE TRANSCRIPTASE ZINC-BINDING DOMAIN-CONTAINING PROTEIN-RELATED-RELATED"/>
    <property type="match status" value="1"/>
</dbReference>
<dbReference type="PROSITE" id="PS50879">
    <property type="entry name" value="RNASE_H_1"/>
    <property type="match status" value="1"/>
</dbReference>
<dbReference type="PANTHER" id="PTHR33116:SF82">
    <property type="entry name" value="RNASE H FAMILY PROTEIN"/>
    <property type="match status" value="1"/>
</dbReference>
<dbReference type="PROSITE" id="PS50878">
    <property type="entry name" value="RT_POL"/>
    <property type="match status" value="1"/>
</dbReference>
<comment type="caution">
    <text evidence="3">The sequence shown here is derived from an EMBL/GenBank/DDBJ whole genome shotgun (WGS) entry which is preliminary data.</text>
</comment>
<dbReference type="InterPro" id="IPR012337">
    <property type="entry name" value="RNaseH-like_sf"/>
</dbReference>
<dbReference type="Proteomes" id="UP001371456">
    <property type="component" value="Unassembled WGS sequence"/>
</dbReference>
<evidence type="ECO:0000259" key="2">
    <source>
        <dbReference type="PROSITE" id="PS50879"/>
    </source>
</evidence>
<evidence type="ECO:0000259" key="1">
    <source>
        <dbReference type="PROSITE" id="PS50878"/>
    </source>
</evidence>
<dbReference type="SUPFAM" id="SSF53098">
    <property type="entry name" value="Ribonuclease H-like"/>
    <property type="match status" value="1"/>
</dbReference>
<name>A0AAN8YST4_SOLBU</name>
<dbReference type="InterPro" id="IPR036397">
    <property type="entry name" value="RNaseH_sf"/>
</dbReference>
<organism evidence="3 4">
    <name type="scientific">Solanum bulbocastanum</name>
    <name type="common">Wild potato</name>
    <dbReference type="NCBI Taxonomy" id="147425"/>
    <lineage>
        <taxon>Eukaryota</taxon>
        <taxon>Viridiplantae</taxon>
        <taxon>Streptophyta</taxon>
        <taxon>Embryophyta</taxon>
        <taxon>Tracheophyta</taxon>
        <taxon>Spermatophyta</taxon>
        <taxon>Magnoliopsida</taxon>
        <taxon>eudicotyledons</taxon>
        <taxon>Gunneridae</taxon>
        <taxon>Pentapetalae</taxon>
        <taxon>asterids</taxon>
        <taxon>lamiids</taxon>
        <taxon>Solanales</taxon>
        <taxon>Solanaceae</taxon>
        <taxon>Solanoideae</taxon>
        <taxon>Solaneae</taxon>
        <taxon>Solanum</taxon>
    </lineage>
</organism>
<reference evidence="3 4" key="1">
    <citation type="submission" date="2024-02" db="EMBL/GenBank/DDBJ databases">
        <title>de novo genome assembly of Solanum bulbocastanum strain 11H21.</title>
        <authorList>
            <person name="Hosaka A.J."/>
        </authorList>
    </citation>
    <scope>NUCLEOTIDE SEQUENCE [LARGE SCALE GENOMIC DNA]</scope>
    <source>
        <tissue evidence="3">Young leaves</tissue>
    </source>
</reference>
<sequence length="831" mass="96418">MLAQEIIHQIKQPVIGSNVVIKLDMTKAYDRVSWPYTCLVLRRMGFDEFFIDMVWRIMANNWYSIIINGKRHGFFQSTRGLKQGDPLSPALFILGAEMLSRSLNRLQQNPLYHNFHMESRGPQINHLSFADDIIIFTSGRRQSLKLIMNTLSCYEGTSGQLINKAKSHFLLHSNAFRSTCVRVKRCTGFHQKEAPLMYLGCPIFIGRPKIIYFSDLTNKIVNKITGWQSKMLSYGGKATLIKHVLQSIPIHLLSSISPPSTVLTQIQHIMADFFWGWRKDKKKYHWSSWRNLSFPYEEGGIGFKVLKDVCQAFQFKQWWTFRSKQTLWGDFLKAKYCQRSNPISKKWDTGESQAWRLLMKNKITVEKHIQWKIRNGSSSFWWDNWLDVGPLAHYTSNSNRFNKEKVADFIEEGHWNRRKVMQLAPPSQVQNILSTQIHLQPGQTDLAIWTLNTSGSFSVSSAWNIIRETREKTNFNTQTWHKNIPFKCSFLLWRAIRNKLPTNERLASFGIEPVKCYCCHSPGVDSIEHIFNSGTFARKVWSYFAVAMRIQTDYLPLRSMIMRWWTANYKNEAHKLVLQSIPIFICWNLWKNRCNKKYGGKSSNIARVKYLVILDTFKLLHTVFPYITWPLEWKKLCTFIENCSHDTKVTMVKWTRPQDSWVKLNTDGSAQGNPGNIGAGGILRDQKGNIIFAFAAPLGQGTNNLAEVEAAIFGLKWCAQLKNNKVILEVDSQLLVHWLTKTAATPWQLDSQVQQLQQIVTQFNQFKCIHILREANFVADSLAKHSHKITSPQIYFTRQQLPKVTAAYIQQDQAGMASFRRRKKKRIKEPP</sequence>
<feature type="domain" description="Reverse transcriptase" evidence="1">
    <location>
        <begin position="1"/>
        <end position="203"/>
    </location>
</feature>
<evidence type="ECO:0000313" key="3">
    <source>
        <dbReference type="EMBL" id="KAK6803132.1"/>
    </source>
</evidence>
<dbReference type="Gene3D" id="3.30.420.10">
    <property type="entry name" value="Ribonuclease H-like superfamily/Ribonuclease H"/>
    <property type="match status" value="1"/>
</dbReference>
<proteinExistence type="predicted"/>
<dbReference type="EMBL" id="JBANQN010000001">
    <property type="protein sequence ID" value="KAK6803132.1"/>
    <property type="molecule type" value="Genomic_DNA"/>
</dbReference>
<dbReference type="GO" id="GO:0003676">
    <property type="term" value="F:nucleic acid binding"/>
    <property type="evidence" value="ECO:0007669"/>
    <property type="project" value="InterPro"/>
</dbReference>
<dbReference type="InterPro" id="IPR000477">
    <property type="entry name" value="RT_dom"/>
</dbReference>
<dbReference type="InterPro" id="IPR043502">
    <property type="entry name" value="DNA/RNA_pol_sf"/>
</dbReference>
<protein>
    <submittedName>
        <fullName evidence="3">Uncharacterized protein</fullName>
    </submittedName>
</protein>
<dbReference type="GO" id="GO:0004523">
    <property type="term" value="F:RNA-DNA hybrid ribonuclease activity"/>
    <property type="evidence" value="ECO:0007669"/>
    <property type="project" value="InterPro"/>
</dbReference>
<dbReference type="InterPro" id="IPR026960">
    <property type="entry name" value="RVT-Znf"/>
</dbReference>
<dbReference type="InterPro" id="IPR002156">
    <property type="entry name" value="RNaseH_domain"/>
</dbReference>
<dbReference type="CDD" id="cd06222">
    <property type="entry name" value="RNase_H_like"/>
    <property type="match status" value="1"/>
</dbReference>
<dbReference type="Pfam" id="PF00078">
    <property type="entry name" value="RVT_1"/>
    <property type="match status" value="1"/>
</dbReference>
<accession>A0AAN8YST4</accession>
<dbReference type="AlphaFoldDB" id="A0AAN8YST4"/>
<feature type="domain" description="RNase H type-1" evidence="2">
    <location>
        <begin position="658"/>
        <end position="788"/>
    </location>
</feature>
<dbReference type="Pfam" id="PF13966">
    <property type="entry name" value="zf-RVT"/>
    <property type="match status" value="1"/>
</dbReference>
<dbReference type="InterPro" id="IPR044730">
    <property type="entry name" value="RNase_H-like_dom_plant"/>
</dbReference>
<keyword evidence="4" id="KW-1185">Reference proteome</keyword>